<evidence type="ECO:0000313" key="3">
    <source>
        <dbReference type="Proteomes" id="UP000095564"/>
    </source>
</evidence>
<dbReference type="OrthoDB" id="9765386at2"/>
<dbReference type="InterPro" id="IPR006427">
    <property type="entry name" value="Portal_HK97"/>
</dbReference>
<dbReference type="AlphaFoldDB" id="A0A174QTJ2"/>
<reference evidence="1 4" key="2">
    <citation type="journal article" date="2016" name="Sci. Rep.">
        <title>Accelerated dysbiosis of gut microbiota during aggravation of DSS-induced colitis by a butyrate-producing bacterium.</title>
        <authorList>
            <person name="Zhang Q."/>
            <person name="Wu Y."/>
            <person name="Wang J."/>
            <person name="Wu G."/>
            <person name="Long W."/>
            <person name="Xue Z."/>
            <person name="Wang L."/>
            <person name="Zhang X."/>
            <person name="Pang X."/>
            <person name="Zhao Y."/>
            <person name="Zhao L."/>
            <person name="Zhang C."/>
        </authorList>
    </citation>
    <scope>NUCLEOTIDE SEQUENCE [LARGE SCALE GENOMIC DNA]</scope>
    <source>
        <strain evidence="1 4">BPB5</strain>
    </source>
</reference>
<dbReference type="InterPro" id="IPR006944">
    <property type="entry name" value="Phage/GTA_portal"/>
</dbReference>
<dbReference type="Proteomes" id="UP000188159">
    <property type="component" value="Chromosome"/>
</dbReference>
<gene>
    <name evidence="1" type="ORF">DO83_02560</name>
    <name evidence="2" type="ORF">ERS852520_02070</name>
</gene>
<dbReference type="EMBL" id="CP012098">
    <property type="protein sequence ID" value="AQP38592.1"/>
    <property type="molecule type" value="Genomic_DNA"/>
</dbReference>
<dbReference type="Pfam" id="PF04860">
    <property type="entry name" value="Phage_portal"/>
    <property type="match status" value="1"/>
</dbReference>
<reference evidence="2 3" key="1">
    <citation type="submission" date="2015-09" db="EMBL/GenBank/DDBJ databases">
        <authorList>
            <consortium name="Pathogen Informatics"/>
        </authorList>
    </citation>
    <scope>NUCLEOTIDE SEQUENCE [LARGE SCALE GENOMIC DNA]</scope>
    <source>
        <strain evidence="2 3">2789STDY5834908</strain>
    </source>
</reference>
<accession>A0A174QTJ2</accession>
<organism evidence="2 3">
    <name type="scientific">Anaerostipes hadrus</name>
    <dbReference type="NCBI Taxonomy" id="649756"/>
    <lineage>
        <taxon>Bacteria</taxon>
        <taxon>Bacillati</taxon>
        <taxon>Bacillota</taxon>
        <taxon>Clostridia</taxon>
        <taxon>Lachnospirales</taxon>
        <taxon>Lachnospiraceae</taxon>
        <taxon>Anaerostipes</taxon>
    </lineage>
</organism>
<evidence type="ECO:0000313" key="4">
    <source>
        <dbReference type="Proteomes" id="UP000188159"/>
    </source>
</evidence>
<dbReference type="EMBL" id="CZAU01000020">
    <property type="protein sequence ID" value="CUP74218.1"/>
    <property type="molecule type" value="Genomic_DNA"/>
</dbReference>
<dbReference type="Proteomes" id="UP000095564">
    <property type="component" value="Unassembled WGS sequence"/>
</dbReference>
<protein>
    <submittedName>
        <fullName evidence="2">Phage portal protein, HK97 family</fullName>
    </submittedName>
</protein>
<dbReference type="RefSeq" id="WP_055160777.1">
    <property type="nucleotide sequence ID" value="NZ_CP012098.1"/>
</dbReference>
<name>A0A174QTJ2_ANAHA</name>
<sequence length="408" mass="46426">MAFFKKRERAEPEQIPKENDCEDLLISTYLGRNNITREMAEEIPAIQGNLDLIVKTAANVPIRLYKKNGKRVEEIENDHRVSLLNEDTGDTLDAKEMKQAMFRDYFLGKGGYCYVNRDGLEIRSLHYVDQKNVGTAKDPDVIFKKYVILVQGKSYFPEDFIKLLRNTTDGAKGHSIIETNKTLISIMYNNMKYEETLVKTGGNKKGFIKSPRSLTQAALDSIKAAFKKLYQNNTENVVVLNNGLEFQESSNTSVEMQLNENKQTNSNECCKMLGIPSTMLSGGGNEEDDKKFIKYCVTNLLDEFMTAINKVLLLESEKGQYFFAPDMYELTKGDIDKRYNAYKTATDSGWLQVDEVRERENMEPLGMNMIKLGLQDVLYDPKTQMLYVPNTNQMHKLGEGGNGEGESK</sequence>
<dbReference type="NCBIfam" id="TIGR01537">
    <property type="entry name" value="portal_HK97"/>
    <property type="match status" value="1"/>
</dbReference>
<evidence type="ECO:0000313" key="2">
    <source>
        <dbReference type="EMBL" id="CUP74218.1"/>
    </source>
</evidence>
<evidence type="ECO:0000313" key="1">
    <source>
        <dbReference type="EMBL" id="AQP38592.1"/>
    </source>
</evidence>
<proteinExistence type="predicted"/>